<dbReference type="CDD" id="cd01164">
    <property type="entry name" value="FruK_PfkB_like"/>
    <property type="match status" value="1"/>
</dbReference>
<keyword evidence="2 8" id="KW-0808">Transferase</keyword>
<name>A0ABP6KIU8_9ENTE</name>
<dbReference type="Gene3D" id="3.40.1190.20">
    <property type="match status" value="1"/>
</dbReference>
<dbReference type="InterPro" id="IPR005926">
    <property type="entry name" value="LacC"/>
</dbReference>
<sequence length="310" mass="34071">MIISITMNPSVDISYPIEKFTLNTVNRVKSVVKTAGGKGLNVARVLHQTNVEVLAGGMIGGYLGKFIEAELDKESIQHRFFAINGQSRNCIAILHEKKQTEILEQGPVISEDEAERFLKHFEQLIEQASILTFSGSLPAGLPDNYYAKMIALCDEKNKAVALDCSGNALKEVLSNKTKPLLIKPNKEELGALVGRSVENNVESLKEVLSLPLFDGIEWIVVSMGVDGAFAKHKNTFYQVTIPKIEVINPVGSGDATIAGLAQALDRRQSDEMILKHGNTLGMLNAQEKITGHVNMQNYQNLMNQIQVEKV</sequence>
<dbReference type="InterPro" id="IPR017583">
    <property type="entry name" value="Tagatose/fructose_Pkinase"/>
</dbReference>
<dbReference type="PROSITE" id="PS00584">
    <property type="entry name" value="PFKB_KINASES_2"/>
    <property type="match status" value="1"/>
</dbReference>
<feature type="domain" description="Carbohydrate kinase PfkB" evidence="9">
    <location>
        <begin position="7"/>
        <end position="291"/>
    </location>
</feature>
<dbReference type="InterPro" id="IPR002173">
    <property type="entry name" value="Carboh/pur_kinase_PfkB_CS"/>
</dbReference>
<evidence type="ECO:0000256" key="2">
    <source>
        <dbReference type="ARBA" id="ARBA00022679"/>
    </source>
</evidence>
<reference evidence="11" key="1">
    <citation type="journal article" date="2019" name="Int. J. Syst. Evol. Microbiol.">
        <title>The Global Catalogue of Microorganisms (GCM) 10K type strain sequencing project: providing services to taxonomists for standard genome sequencing and annotation.</title>
        <authorList>
            <consortium name="The Broad Institute Genomics Platform"/>
            <consortium name="The Broad Institute Genome Sequencing Center for Infectious Disease"/>
            <person name="Wu L."/>
            <person name="Ma J."/>
        </authorList>
    </citation>
    <scope>NUCLEOTIDE SEQUENCE [LARGE SCALE GENOMIC DNA]</scope>
    <source>
        <strain evidence="11">JCM 8736</strain>
    </source>
</reference>
<dbReference type="PIRSF" id="PIRSF000535">
    <property type="entry name" value="1PFK/6PFK/LacC"/>
    <property type="match status" value="1"/>
</dbReference>
<comment type="caution">
    <text evidence="10">The sequence shown here is derived from an EMBL/GenBank/DDBJ whole genome shotgun (WGS) entry which is preliminary data.</text>
</comment>
<dbReference type="InterPro" id="IPR029056">
    <property type="entry name" value="Ribokinase-like"/>
</dbReference>
<dbReference type="Proteomes" id="UP001501577">
    <property type="component" value="Unassembled WGS sequence"/>
</dbReference>
<dbReference type="NCBIfam" id="TIGR03168">
    <property type="entry name" value="1-PFK"/>
    <property type="match status" value="1"/>
</dbReference>
<dbReference type="GO" id="GO:0016301">
    <property type="term" value="F:kinase activity"/>
    <property type="evidence" value="ECO:0007669"/>
    <property type="project" value="UniProtKB-KW"/>
</dbReference>
<dbReference type="EC" id="2.7.1.144" evidence="7 8"/>
<evidence type="ECO:0000256" key="1">
    <source>
        <dbReference type="ARBA" id="ARBA00005380"/>
    </source>
</evidence>
<comment type="pathway">
    <text evidence="8">Carbohydrate metabolism; D-tagatose 6-phosphate degradation; D-glyceraldehyde 3-phosphate and glycerone phosphate from D-tagatose 6-phosphate: step 1/2.</text>
</comment>
<accession>A0ABP6KIU8</accession>
<keyword evidence="6 8" id="KW-0067">ATP-binding</keyword>
<dbReference type="RefSeq" id="WP_068710510.1">
    <property type="nucleotide sequence ID" value="NZ_BAAAXQ010000016.1"/>
</dbReference>
<comment type="catalytic activity">
    <reaction evidence="8">
        <text>D-tagatofuranose 6-phosphate + ATP = D-tagatofuranose 1,6-bisphosphate + ADP + H(+)</text>
        <dbReference type="Rhea" id="RHEA:12420"/>
        <dbReference type="ChEBI" id="CHEBI:15378"/>
        <dbReference type="ChEBI" id="CHEBI:30616"/>
        <dbReference type="ChEBI" id="CHEBI:58694"/>
        <dbReference type="ChEBI" id="CHEBI:58695"/>
        <dbReference type="ChEBI" id="CHEBI:456216"/>
        <dbReference type="EC" id="2.7.1.144"/>
    </reaction>
</comment>
<dbReference type="NCBIfam" id="TIGR01231">
    <property type="entry name" value="lacC"/>
    <property type="match status" value="1"/>
</dbReference>
<evidence type="ECO:0000259" key="9">
    <source>
        <dbReference type="Pfam" id="PF00294"/>
    </source>
</evidence>
<dbReference type="SUPFAM" id="SSF53613">
    <property type="entry name" value="Ribokinase-like"/>
    <property type="match status" value="1"/>
</dbReference>
<evidence type="ECO:0000256" key="3">
    <source>
        <dbReference type="ARBA" id="ARBA00022736"/>
    </source>
</evidence>
<evidence type="ECO:0000313" key="10">
    <source>
        <dbReference type="EMBL" id="GAA3012931.1"/>
    </source>
</evidence>
<evidence type="ECO:0000313" key="11">
    <source>
        <dbReference type="Proteomes" id="UP001501577"/>
    </source>
</evidence>
<gene>
    <name evidence="10" type="primary">lacC</name>
    <name evidence="10" type="ORF">GCM10019998_06390</name>
</gene>
<keyword evidence="3 8" id="KW-0423">Lactose metabolism</keyword>
<dbReference type="Pfam" id="PF00294">
    <property type="entry name" value="PfkB"/>
    <property type="match status" value="1"/>
</dbReference>
<dbReference type="EMBL" id="BAAAXQ010000016">
    <property type="protein sequence ID" value="GAA3012931.1"/>
    <property type="molecule type" value="Genomic_DNA"/>
</dbReference>
<keyword evidence="4 8" id="KW-0547">Nucleotide-binding</keyword>
<evidence type="ECO:0000256" key="7">
    <source>
        <dbReference type="NCBIfam" id="TIGR01231"/>
    </source>
</evidence>
<evidence type="ECO:0000256" key="8">
    <source>
        <dbReference type="PIRNR" id="PIRNR000535"/>
    </source>
</evidence>
<protein>
    <recommendedName>
        <fullName evidence="7 8">Tagatose-6-phosphate kinase</fullName>
        <ecNumber evidence="7 8">2.7.1.144</ecNumber>
    </recommendedName>
</protein>
<evidence type="ECO:0000256" key="6">
    <source>
        <dbReference type="ARBA" id="ARBA00022840"/>
    </source>
</evidence>
<proteinExistence type="inferred from homology"/>
<comment type="similarity">
    <text evidence="8">Belongs to the carbohydrate kinase PfkB family. LacC subfamily.</text>
</comment>
<dbReference type="PANTHER" id="PTHR46566">
    <property type="entry name" value="1-PHOSPHOFRUCTOKINASE-RELATED"/>
    <property type="match status" value="1"/>
</dbReference>
<comment type="similarity">
    <text evidence="1">Belongs to the carbohydrate kinase pfkB family.</text>
</comment>
<keyword evidence="5 10" id="KW-0418">Kinase</keyword>
<dbReference type="InterPro" id="IPR011611">
    <property type="entry name" value="PfkB_dom"/>
</dbReference>
<evidence type="ECO:0000256" key="5">
    <source>
        <dbReference type="ARBA" id="ARBA00022777"/>
    </source>
</evidence>
<evidence type="ECO:0000256" key="4">
    <source>
        <dbReference type="ARBA" id="ARBA00022741"/>
    </source>
</evidence>
<keyword evidence="11" id="KW-1185">Reference proteome</keyword>
<dbReference type="NCBIfam" id="NF010033">
    <property type="entry name" value="PRK13508.1"/>
    <property type="match status" value="1"/>
</dbReference>
<dbReference type="PANTHER" id="PTHR46566:SF5">
    <property type="entry name" value="1-PHOSPHOFRUCTOKINASE"/>
    <property type="match status" value="1"/>
</dbReference>
<organism evidence="10 11">
    <name type="scientific">Tetragenococcus solitarius</name>
    <dbReference type="NCBI Taxonomy" id="71453"/>
    <lineage>
        <taxon>Bacteria</taxon>
        <taxon>Bacillati</taxon>
        <taxon>Bacillota</taxon>
        <taxon>Bacilli</taxon>
        <taxon>Lactobacillales</taxon>
        <taxon>Enterococcaceae</taxon>
        <taxon>Tetragenococcus</taxon>
    </lineage>
</organism>